<gene>
    <name evidence="2" type="ORF">GCM10009021_31380</name>
</gene>
<evidence type="ECO:0000313" key="2">
    <source>
        <dbReference type="EMBL" id="GGN26700.1"/>
    </source>
</evidence>
<proteinExistence type="predicted"/>
<evidence type="ECO:0000256" key="1">
    <source>
        <dbReference type="SAM" id="Phobius"/>
    </source>
</evidence>
<keyword evidence="3" id="KW-1185">Reference proteome</keyword>
<keyword evidence="1" id="KW-1133">Transmembrane helix</keyword>
<name>A0A830GEI1_9EURY</name>
<sequence length="68" mass="7001">MNRPFVYGSLSVIALLVSAVLGFVLLGPVGAVVGGVGGLVVLFVTYGEAAGDPERTPEVRPTERGEED</sequence>
<dbReference type="Proteomes" id="UP000608850">
    <property type="component" value="Unassembled WGS sequence"/>
</dbReference>
<dbReference type="RefSeq" id="WP_188880176.1">
    <property type="nucleotide sequence ID" value="NZ_BMOQ01000013.1"/>
</dbReference>
<dbReference type="AlphaFoldDB" id="A0A830GEI1"/>
<dbReference type="EMBL" id="BMOQ01000013">
    <property type="protein sequence ID" value="GGN26700.1"/>
    <property type="molecule type" value="Genomic_DNA"/>
</dbReference>
<reference evidence="2 3" key="1">
    <citation type="journal article" date="2019" name="Int. J. Syst. Evol. Microbiol.">
        <title>The Global Catalogue of Microorganisms (GCM) 10K type strain sequencing project: providing services to taxonomists for standard genome sequencing and annotation.</title>
        <authorList>
            <consortium name="The Broad Institute Genomics Platform"/>
            <consortium name="The Broad Institute Genome Sequencing Center for Infectious Disease"/>
            <person name="Wu L."/>
            <person name="Ma J."/>
        </authorList>
    </citation>
    <scope>NUCLEOTIDE SEQUENCE [LARGE SCALE GENOMIC DNA]</scope>
    <source>
        <strain evidence="2 3">JCM 16331</strain>
    </source>
</reference>
<keyword evidence="1" id="KW-0472">Membrane</keyword>
<evidence type="ECO:0000313" key="3">
    <source>
        <dbReference type="Proteomes" id="UP000608850"/>
    </source>
</evidence>
<accession>A0A830GEI1</accession>
<comment type="caution">
    <text evidence="2">The sequence shown here is derived from an EMBL/GenBank/DDBJ whole genome shotgun (WGS) entry which is preliminary data.</text>
</comment>
<keyword evidence="1" id="KW-0812">Transmembrane</keyword>
<organism evidence="2 3">
    <name type="scientific">Halarchaeum nitratireducens</name>
    <dbReference type="NCBI Taxonomy" id="489913"/>
    <lineage>
        <taxon>Archaea</taxon>
        <taxon>Methanobacteriati</taxon>
        <taxon>Methanobacteriota</taxon>
        <taxon>Stenosarchaea group</taxon>
        <taxon>Halobacteria</taxon>
        <taxon>Halobacteriales</taxon>
        <taxon>Halobacteriaceae</taxon>
    </lineage>
</organism>
<feature type="transmembrane region" description="Helical" evidence="1">
    <location>
        <begin position="12"/>
        <end position="45"/>
    </location>
</feature>
<protein>
    <submittedName>
        <fullName evidence="2">Uncharacterized protein</fullName>
    </submittedName>
</protein>